<feature type="domain" description="Calcineurin-like phosphoesterase" evidence="5">
    <location>
        <begin position="1"/>
        <end position="196"/>
    </location>
</feature>
<dbReference type="Pfam" id="PF00149">
    <property type="entry name" value="Metallophos"/>
    <property type="match status" value="1"/>
</dbReference>
<dbReference type="PANTHER" id="PTHR42988">
    <property type="entry name" value="PHOSPHOHYDROLASE"/>
    <property type="match status" value="1"/>
</dbReference>
<keyword evidence="1" id="KW-0479">Metal-binding</keyword>
<evidence type="ECO:0000256" key="1">
    <source>
        <dbReference type="ARBA" id="ARBA00022723"/>
    </source>
</evidence>
<dbReference type="PANTHER" id="PTHR42988:SF2">
    <property type="entry name" value="CYCLIC NUCLEOTIDE PHOSPHODIESTERASE CBUA0032-RELATED"/>
    <property type="match status" value="1"/>
</dbReference>
<comment type="caution">
    <text evidence="6">The sequence shown here is derived from an EMBL/GenBank/DDBJ whole genome shotgun (WGS) entry which is preliminary data.</text>
</comment>
<evidence type="ECO:0000313" key="7">
    <source>
        <dbReference type="Proteomes" id="UP000241010"/>
    </source>
</evidence>
<dbReference type="InterPro" id="IPR004843">
    <property type="entry name" value="Calcineurin-like_PHP"/>
</dbReference>
<protein>
    <submittedName>
        <fullName evidence="6">Phosphodiesterase</fullName>
    </submittedName>
</protein>
<dbReference type="GO" id="GO:0004112">
    <property type="term" value="F:cyclic-nucleotide phosphodiesterase activity"/>
    <property type="evidence" value="ECO:0007669"/>
    <property type="project" value="InterPro"/>
</dbReference>
<dbReference type="AlphaFoldDB" id="A0A2T4JW36"/>
<proteinExistence type="inferred from homology"/>
<dbReference type="EMBL" id="PZKG01000029">
    <property type="protein sequence ID" value="PTE22129.1"/>
    <property type="molecule type" value="Genomic_DNA"/>
</dbReference>
<dbReference type="GO" id="GO:0046872">
    <property type="term" value="F:metal ion binding"/>
    <property type="evidence" value="ECO:0007669"/>
    <property type="project" value="UniProtKB-KW"/>
</dbReference>
<evidence type="ECO:0000313" key="6">
    <source>
        <dbReference type="EMBL" id="PTE22129.1"/>
    </source>
</evidence>
<dbReference type="InterPro" id="IPR050884">
    <property type="entry name" value="CNP_phosphodiesterase-III"/>
</dbReference>
<name>A0A2T4JW36_9RHOB</name>
<dbReference type="Proteomes" id="UP000241010">
    <property type="component" value="Unassembled WGS sequence"/>
</dbReference>
<keyword evidence="3" id="KW-0408">Iron</keyword>
<comment type="similarity">
    <text evidence="4">Belongs to the cyclic nucleotide phosphodiesterase class-III family.</text>
</comment>
<dbReference type="InterPro" id="IPR026575">
    <property type="entry name" value="GpdQ/CpdA-like"/>
</dbReference>
<accession>A0A2T4JW36</accession>
<dbReference type="RefSeq" id="WP_107663547.1">
    <property type="nucleotide sequence ID" value="NZ_PZKG01000029.1"/>
</dbReference>
<reference evidence="6 7" key="1">
    <citation type="submission" date="2018-03" db="EMBL/GenBank/DDBJ databases">
        <title>Cereibacter changlensis.</title>
        <authorList>
            <person name="Meyer T.E."/>
            <person name="Miller S."/>
            <person name="Lodha T."/>
            <person name="Gandham S."/>
            <person name="Chintalapati S."/>
            <person name="Chintalapati V.R."/>
        </authorList>
    </citation>
    <scope>NUCLEOTIDE SEQUENCE [LARGE SCALE GENOMIC DNA]</scope>
    <source>
        <strain evidence="6 7">JA139</strain>
    </source>
</reference>
<keyword evidence="2" id="KW-0378">Hydrolase</keyword>
<dbReference type="OrthoDB" id="651281at2"/>
<evidence type="ECO:0000256" key="2">
    <source>
        <dbReference type="ARBA" id="ARBA00022801"/>
    </source>
</evidence>
<gene>
    <name evidence="6" type="ORF">C5F48_08855</name>
</gene>
<dbReference type="SUPFAM" id="SSF56300">
    <property type="entry name" value="Metallo-dependent phosphatases"/>
    <property type="match status" value="1"/>
</dbReference>
<evidence type="ECO:0000256" key="4">
    <source>
        <dbReference type="ARBA" id="ARBA00025742"/>
    </source>
</evidence>
<sequence length="255" mass="27336">MKIIQLSDPHLAQPGQRVGGRDPEAGLARAIADINLRHADADLVVISGDLSDDGSPESYATLERLLAALLPPVRLTLGNHDDRPAFLARFPGLACDSGHVQSMTALGETRVILIDTLEEGEVGGRLCEKRLDWLEARLAEAAASDVALFLHHPPMPIGLPAPDACRLEPGSAEALARLCARHGRVRHLSAGHVHRPSAGQWQGLSVSTVRSTCQQTALLFENRFATADEAPGYGILLLDPEAVTMHFHQLPHPGS</sequence>
<dbReference type="CDD" id="cd07402">
    <property type="entry name" value="MPP_GpdQ"/>
    <property type="match status" value="1"/>
</dbReference>
<evidence type="ECO:0000256" key="3">
    <source>
        <dbReference type="ARBA" id="ARBA00023004"/>
    </source>
</evidence>
<dbReference type="Gene3D" id="3.60.21.10">
    <property type="match status" value="1"/>
</dbReference>
<dbReference type="InterPro" id="IPR029052">
    <property type="entry name" value="Metallo-depent_PP-like"/>
</dbReference>
<organism evidence="6 7">
    <name type="scientific">Cereibacter changlensis JA139</name>
    <dbReference type="NCBI Taxonomy" id="1188249"/>
    <lineage>
        <taxon>Bacteria</taxon>
        <taxon>Pseudomonadati</taxon>
        <taxon>Pseudomonadota</taxon>
        <taxon>Alphaproteobacteria</taxon>
        <taxon>Rhodobacterales</taxon>
        <taxon>Paracoccaceae</taxon>
        <taxon>Cereibacter</taxon>
    </lineage>
</organism>
<evidence type="ECO:0000259" key="5">
    <source>
        <dbReference type="Pfam" id="PF00149"/>
    </source>
</evidence>
<keyword evidence="7" id="KW-1185">Reference proteome</keyword>